<evidence type="ECO:0000256" key="2">
    <source>
        <dbReference type="SAM" id="Phobius"/>
    </source>
</evidence>
<evidence type="ECO:0000313" key="4">
    <source>
        <dbReference type="Proteomes" id="UP000077266"/>
    </source>
</evidence>
<protein>
    <recommendedName>
        <fullName evidence="5">RGS domain-containing protein</fullName>
    </recommendedName>
</protein>
<keyword evidence="2" id="KW-1133">Transmembrane helix</keyword>
<dbReference type="AlphaFoldDB" id="A0A165D055"/>
<dbReference type="Proteomes" id="UP000077266">
    <property type="component" value="Unassembled WGS sequence"/>
</dbReference>
<dbReference type="PANTHER" id="PTHR39466">
    <property type="entry name" value="RGS DOMAIN-CONTAINING PROTEIN"/>
    <property type="match status" value="1"/>
</dbReference>
<gene>
    <name evidence="3" type="ORF">EXIGLDRAFT_842871</name>
</gene>
<keyword evidence="2" id="KW-0812">Transmembrane</keyword>
<feature type="compositionally biased region" description="Acidic residues" evidence="1">
    <location>
        <begin position="371"/>
        <end position="389"/>
    </location>
</feature>
<evidence type="ECO:0000256" key="1">
    <source>
        <dbReference type="SAM" id="MobiDB-lite"/>
    </source>
</evidence>
<dbReference type="EMBL" id="KV426266">
    <property type="protein sequence ID" value="KZV83547.1"/>
    <property type="molecule type" value="Genomic_DNA"/>
</dbReference>
<dbReference type="SUPFAM" id="SSF48097">
    <property type="entry name" value="Regulator of G-protein signaling, RGS"/>
    <property type="match status" value="1"/>
</dbReference>
<feature type="transmembrane region" description="Helical" evidence="2">
    <location>
        <begin position="446"/>
        <end position="468"/>
    </location>
</feature>
<sequence length="473" mass="53244">MKTYAPYLAGFIRRLRLRQLQDVTLAHVLAGDTCTPISLPEFEAYLAYTENALQKLQFVVWFQDYTKRFFAFPPHVRCLAPGPPDEVFERARNLRPIFIHRESNTSDEEGIALCPQDPTIEAEKNRILRQIVPVDEADAGHTRSSTDLGDIGDRDSWASARTLVQPCRDECLHIAETFFRSGSSKELKVDAAARNAVFLRLRRTTHPDVFLSVYEQIYHQLESQSLPNFIVLASTNVNVQKQMLWFTTGAISIIIALSIFISMVIALPDRHPSARAWRTFAVPFIWIGLSQLYNAVNGLCRQIYQRGGAQLRVWELQDASYRILKPSTSRLPSSLPPTPPARDKLPAGFANASVHAITLPSNESEEKWDSDNDGSENENTSESEKDEADSPGPVDSPMPLLKSPNRRFSLVPPTATQDRNGFMRPAIFGPEKIVQDKRIRAVHTRIVRGLLFFVVGGTLILCIPLYAIPGRRH</sequence>
<feature type="region of interest" description="Disordered" evidence="1">
    <location>
        <begin position="327"/>
        <end position="346"/>
    </location>
</feature>
<proteinExistence type="predicted"/>
<name>A0A165D055_EXIGL</name>
<evidence type="ECO:0000313" key="3">
    <source>
        <dbReference type="EMBL" id="KZV83547.1"/>
    </source>
</evidence>
<feature type="region of interest" description="Disordered" evidence="1">
    <location>
        <begin position="360"/>
        <end position="416"/>
    </location>
</feature>
<dbReference type="Gene3D" id="1.10.167.10">
    <property type="entry name" value="Regulator of G-protein Signalling 4, domain 2"/>
    <property type="match status" value="1"/>
</dbReference>
<dbReference type="OrthoDB" id="3232309at2759"/>
<accession>A0A165D055</accession>
<evidence type="ECO:0008006" key="5">
    <source>
        <dbReference type="Google" id="ProtNLM"/>
    </source>
</evidence>
<dbReference type="InParanoid" id="A0A165D055"/>
<dbReference type="STRING" id="1314781.A0A165D055"/>
<reference evidence="3 4" key="1">
    <citation type="journal article" date="2016" name="Mol. Biol. Evol.">
        <title>Comparative Genomics of Early-Diverging Mushroom-Forming Fungi Provides Insights into the Origins of Lignocellulose Decay Capabilities.</title>
        <authorList>
            <person name="Nagy L.G."/>
            <person name="Riley R."/>
            <person name="Tritt A."/>
            <person name="Adam C."/>
            <person name="Daum C."/>
            <person name="Floudas D."/>
            <person name="Sun H."/>
            <person name="Yadav J.S."/>
            <person name="Pangilinan J."/>
            <person name="Larsson K.H."/>
            <person name="Matsuura K."/>
            <person name="Barry K."/>
            <person name="Labutti K."/>
            <person name="Kuo R."/>
            <person name="Ohm R.A."/>
            <person name="Bhattacharya S.S."/>
            <person name="Shirouzu T."/>
            <person name="Yoshinaga Y."/>
            <person name="Martin F.M."/>
            <person name="Grigoriev I.V."/>
            <person name="Hibbett D.S."/>
        </authorList>
    </citation>
    <scope>NUCLEOTIDE SEQUENCE [LARGE SCALE GENOMIC DNA]</scope>
    <source>
        <strain evidence="3 4">HHB12029</strain>
    </source>
</reference>
<keyword evidence="2" id="KW-0472">Membrane</keyword>
<dbReference type="PANTHER" id="PTHR39466:SF1">
    <property type="entry name" value="RGS DOMAIN-CONTAINING PROTEIN"/>
    <property type="match status" value="1"/>
</dbReference>
<feature type="transmembrane region" description="Helical" evidence="2">
    <location>
        <begin position="243"/>
        <end position="267"/>
    </location>
</feature>
<keyword evidence="4" id="KW-1185">Reference proteome</keyword>
<organism evidence="3 4">
    <name type="scientific">Exidia glandulosa HHB12029</name>
    <dbReference type="NCBI Taxonomy" id="1314781"/>
    <lineage>
        <taxon>Eukaryota</taxon>
        <taxon>Fungi</taxon>
        <taxon>Dikarya</taxon>
        <taxon>Basidiomycota</taxon>
        <taxon>Agaricomycotina</taxon>
        <taxon>Agaricomycetes</taxon>
        <taxon>Auriculariales</taxon>
        <taxon>Exidiaceae</taxon>
        <taxon>Exidia</taxon>
    </lineage>
</organism>
<dbReference type="InterPro" id="IPR044926">
    <property type="entry name" value="RGS_subdomain_2"/>
</dbReference>
<dbReference type="InterPro" id="IPR036305">
    <property type="entry name" value="RGS_sf"/>
</dbReference>